<dbReference type="Proteomes" id="UP001170959">
    <property type="component" value="Unassembled WGS sequence"/>
</dbReference>
<dbReference type="AlphaFoldDB" id="A0AAJ1V911"/>
<organism evidence="1 2">
    <name type="scientific">Empedobacter brevis</name>
    <dbReference type="NCBI Taxonomy" id="247"/>
    <lineage>
        <taxon>Bacteria</taxon>
        <taxon>Pseudomonadati</taxon>
        <taxon>Bacteroidota</taxon>
        <taxon>Flavobacteriia</taxon>
        <taxon>Flavobacteriales</taxon>
        <taxon>Weeksellaceae</taxon>
        <taxon>Empedobacter</taxon>
    </lineage>
</organism>
<gene>
    <name evidence="1" type="ORF">HX001_16300</name>
</gene>
<reference evidence="1" key="2">
    <citation type="journal article" date="2022" name="Sci. Total Environ.">
        <title>Prevalence, transmission, and molecular epidemiology of tet(X)-positive bacteria among humans, animals, and environmental niches in China: An epidemiological, and genomic-based study.</title>
        <authorList>
            <person name="Dong N."/>
            <person name="Zeng Y."/>
            <person name="Cai C."/>
            <person name="Sun C."/>
            <person name="Lu J."/>
            <person name="Liu C."/>
            <person name="Zhou H."/>
            <person name="Sun Q."/>
            <person name="Shu L."/>
            <person name="Wang H."/>
            <person name="Wang Y."/>
            <person name="Wang S."/>
            <person name="Wu C."/>
            <person name="Chan E.W."/>
            <person name="Chen G."/>
            <person name="Shen Z."/>
            <person name="Chen S."/>
            <person name="Zhang R."/>
        </authorList>
    </citation>
    <scope>NUCLEOTIDE SEQUENCE</scope>
    <source>
        <strain evidence="1">R655-4</strain>
    </source>
</reference>
<reference evidence="1" key="1">
    <citation type="submission" date="2020-06" db="EMBL/GenBank/DDBJ databases">
        <authorList>
            <person name="Dong N."/>
        </authorList>
    </citation>
    <scope>NUCLEOTIDE SEQUENCE</scope>
    <source>
        <strain evidence="1">R655-4</strain>
    </source>
</reference>
<dbReference type="EMBL" id="JACAGJ010000011">
    <property type="protein sequence ID" value="MDM1074046.1"/>
    <property type="molecule type" value="Genomic_DNA"/>
</dbReference>
<protein>
    <submittedName>
        <fullName evidence="1">Uncharacterized protein</fullName>
    </submittedName>
</protein>
<proteinExistence type="predicted"/>
<evidence type="ECO:0000313" key="1">
    <source>
        <dbReference type="EMBL" id="MDM1074046.1"/>
    </source>
</evidence>
<name>A0AAJ1V911_9FLAO</name>
<evidence type="ECO:0000313" key="2">
    <source>
        <dbReference type="Proteomes" id="UP001170959"/>
    </source>
</evidence>
<dbReference type="RefSeq" id="WP_159156658.1">
    <property type="nucleotide sequence ID" value="NZ_CP013210.1"/>
</dbReference>
<comment type="caution">
    <text evidence="1">The sequence shown here is derived from an EMBL/GenBank/DDBJ whole genome shotgun (WGS) entry which is preliminary data.</text>
</comment>
<accession>A0AAJ1V911</accession>
<sequence>MMILFIETPNNLFIYENEADEILRNNISIIINGLSDSLKVGEMGKNIPRFKEKTFEILKQNNNFNKTINEIEPKPEDRLFL</sequence>